<accession>A0A8H5AKM0</accession>
<name>A0A8H5AKM0_FUSOX</name>
<reference evidence="5" key="1">
    <citation type="submission" date="2020-02" db="EMBL/GenBank/DDBJ databases">
        <title>Identification and distribution of gene clusters putatively required for synthesis of sphingolipid metabolism inhibitors in phylogenetically diverse species of the filamentous fungus Fusarium.</title>
        <authorList>
            <person name="Kim H.-S."/>
            <person name="Busman M."/>
            <person name="Brown D.W."/>
            <person name="Divon H."/>
            <person name="Uhlig S."/>
            <person name="Proctor R.H."/>
        </authorList>
    </citation>
    <scope>NUCLEOTIDE SEQUENCE [LARGE SCALE GENOMIC DNA]</scope>
    <source>
        <strain evidence="5">NRRL 39464</strain>
    </source>
</reference>
<dbReference type="Proteomes" id="UP000558688">
    <property type="component" value="Unassembled WGS sequence"/>
</dbReference>
<dbReference type="Gene3D" id="3.20.20.70">
    <property type="entry name" value="Aldolase class I"/>
    <property type="match status" value="1"/>
</dbReference>
<dbReference type="GO" id="GO:0047274">
    <property type="term" value="F:galactinol-sucrose galactosyltransferase activity"/>
    <property type="evidence" value="ECO:0007669"/>
    <property type="project" value="UniProtKB-EC"/>
</dbReference>
<comment type="similarity">
    <text evidence="2">Belongs to the glycosyl hydrolases 36 family.</text>
</comment>
<organism evidence="5 6">
    <name type="scientific">Fusarium oxysporum</name>
    <name type="common">Fusarium vascular wilt</name>
    <dbReference type="NCBI Taxonomy" id="5507"/>
    <lineage>
        <taxon>Eukaryota</taxon>
        <taxon>Fungi</taxon>
        <taxon>Dikarya</taxon>
        <taxon>Ascomycota</taxon>
        <taxon>Pezizomycotina</taxon>
        <taxon>Sordariomycetes</taxon>
        <taxon>Hypocreomycetidae</taxon>
        <taxon>Hypocreales</taxon>
        <taxon>Nectriaceae</taxon>
        <taxon>Fusarium</taxon>
        <taxon>Fusarium oxysporum species complex</taxon>
    </lineage>
</organism>
<dbReference type="InterPro" id="IPR017853">
    <property type="entry name" value="GH"/>
</dbReference>
<sequence length="842" mass="92893">MSSDNCDWNKLFPGVHIPKAKPAPPKVPDHLEVRLQSYPALGEVAVLKGGDVSFLAVLEIPKFRADESWEVKLCYTFHDRDWEYLPLSPVQSGKEPQTIHAKPQHLTRFYFDTSFSPSTSFRFSFLFRSGGNEAWRSIRDEQGLEDGHVIIVPTNPSNIDHFLGGIIPDLNPAWNIDRHIGPHIDQTLNVQSWMLRATISGADGESAAFDSFEIGTAWGSFLKWFALVRLSPYWIAPRQGKSQFTLDKDAILCSFLGPQGNHLVFLAVNGWNEVLSGFRSTPDGAITVHARNDGSSESTLAVVIAAGDDFEAAVATAVRCARSLVAQVNNDWDSVAAPVTDTSRPQDMEDWYDGLGYCTWNAMGQDVTGEKILSALSKLEKSSINITNLIIDDGWQSIDNREKGQFQRGMVGFQANRDGFPNGLKPTVSLIRENHPNVRHIAVWHALLGYWGGISPNGEIASKYKTVEVVREDADPRNLPEGGKMAVVAKEDILRFYDDFYQFLSDAGIDAVKTDAQGMVETWVSPSVRAELTPSYLDAWTLCSHRHFGIRAISCMSQTPQALFRCYLRENQSRTVLRNSDDFFPEVPASHPLHVWMNAHNSILTQHLNVLPDWDMFQTVNQYAGFHAAARCMSGGPIYITDVPGEHDTDLIREMTGLTPDGKTVVLRLSSTGKSVQPYSSYEDDLLLKLGAYHGPLRSPVLAIFNISTRPLTELLPLSSFPHVESTKSYVVRAHSTGTVSVPTEAEGSSSSAVFASSLNVRGYDIFTAYPLQVTVDRSYGQIGISNMGLLGKMTGFAGVIASSIERCPNQRISLATELKALGTLGRFCSNSGRALDLVLTL</sequence>
<dbReference type="SUPFAM" id="SSF51445">
    <property type="entry name" value="(Trans)glycosidases"/>
    <property type="match status" value="1"/>
</dbReference>
<dbReference type="InterPro" id="IPR013785">
    <property type="entry name" value="Aldolase_TIM"/>
</dbReference>
<evidence type="ECO:0000256" key="1">
    <source>
        <dbReference type="ARBA" id="ARBA00001255"/>
    </source>
</evidence>
<evidence type="ECO:0008006" key="7">
    <source>
        <dbReference type="Google" id="ProtNLM"/>
    </source>
</evidence>
<dbReference type="AlphaFoldDB" id="A0A8H5AKM0"/>
<dbReference type="InterPro" id="IPR008811">
    <property type="entry name" value="Glycosyl_hydrolases_36"/>
</dbReference>
<evidence type="ECO:0000256" key="4">
    <source>
        <dbReference type="ARBA" id="ARBA00049426"/>
    </source>
</evidence>
<dbReference type="PANTHER" id="PTHR31268">
    <property type="match status" value="1"/>
</dbReference>
<keyword evidence="3" id="KW-0119">Carbohydrate metabolism</keyword>
<evidence type="ECO:0000256" key="3">
    <source>
        <dbReference type="ARBA" id="ARBA00023277"/>
    </source>
</evidence>
<dbReference type="EMBL" id="JAAFOW010000405">
    <property type="protein sequence ID" value="KAF5266379.1"/>
    <property type="molecule type" value="Genomic_DNA"/>
</dbReference>
<gene>
    <name evidence="5" type="ORF">FOXYS1_2777</name>
</gene>
<dbReference type="GO" id="GO:0004557">
    <property type="term" value="F:alpha-galactosidase activity"/>
    <property type="evidence" value="ECO:0007669"/>
    <property type="project" value="UniProtKB-EC"/>
</dbReference>
<evidence type="ECO:0000313" key="6">
    <source>
        <dbReference type="Proteomes" id="UP000558688"/>
    </source>
</evidence>
<proteinExistence type="inferred from homology"/>
<evidence type="ECO:0000313" key="5">
    <source>
        <dbReference type="EMBL" id="KAF5266379.1"/>
    </source>
</evidence>
<evidence type="ECO:0000256" key="2">
    <source>
        <dbReference type="ARBA" id="ARBA00007240"/>
    </source>
</evidence>
<comment type="catalytic activity">
    <reaction evidence="4">
        <text>alpha-D-galactosyl-(1-&gt;3)-1D-myo-inositol + sucrose = raffinose + myo-inositol</text>
        <dbReference type="Rhea" id="RHEA:20161"/>
        <dbReference type="ChEBI" id="CHEBI:16634"/>
        <dbReference type="ChEBI" id="CHEBI:17268"/>
        <dbReference type="ChEBI" id="CHEBI:17505"/>
        <dbReference type="ChEBI" id="CHEBI:17992"/>
        <dbReference type="EC" id="2.4.1.82"/>
    </reaction>
</comment>
<dbReference type="Pfam" id="PF05691">
    <property type="entry name" value="Raffinose_syn"/>
    <property type="match status" value="1"/>
</dbReference>
<protein>
    <recommendedName>
        <fullName evidence="7">Alpha-galactosidase</fullName>
    </recommendedName>
</protein>
<dbReference type="PANTHER" id="PTHR31268:SF32">
    <property type="entry name" value="GALACTINOL--SUCROSE GALACTOSYLTRANSFERASE 2-RELATED"/>
    <property type="match status" value="1"/>
</dbReference>
<comment type="catalytic activity">
    <reaction evidence="1">
        <text>Hydrolysis of terminal, non-reducing alpha-D-galactose residues in alpha-D-galactosides, including galactose oligosaccharides, galactomannans and galactolipids.</text>
        <dbReference type="EC" id="3.2.1.22"/>
    </reaction>
</comment>
<comment type="caution">
    <text evidence="5">The sequence shown here is derived from an EMBL/GenBank/DDBJ whole genome shotgun (WGS) entry which is preliminary data.</text>
</comment>